<name>A0A9E9LUJ2_9BURK</name>
<dbReference type="EC" id="2.1.1.72" evidence="1"/>
<gene>
    <name evidence="5" type="ORF">NB640_06725</name>
</gene>
<keyword evidence="5" id="KW-0540">Nuclease</keyword>
<proteinExistence type="predicted"/>
<dbReference type="AlphaFoldDB" id="A0A9E9LUJ2"/>
<protein>
    <recommendedName>
        <fullName evidence="1">site-specific DNA-methyltransferase (adenine-specific)</fullName>
        <ecNumber evidence="1">2.1.1.72</ecNumber>
    </recommendedName>
</protein>
<sequence>MENTNTFTNQNLFHTQVLTSILKEGAVPPAHQQILQDWAKNIAELNKQDKTAQHAAFLQKILVDILGYQPESTGSAYTLKDMKTLDSYFDAALGQFEKNKNRMVTLVKLMGPTSSSLDVVSGDEKLSLVQLARQHAEEMPEREFFLLSNLDEVRLYSLMHKRTTYERFSLVKMAEDATEYQRFYTLLNAENMLSGKIAQWLHDSVTTGLQDKLMRKHPTLKDVYGPIQPGPAISINDAFVIDQKTYSQLEKEDPKSKEILQAFYPGDSLKRWHSGTRLHWLIYTPKGKVDIDAYPAVKKYLEQFKETLEKREGDQKWYELDHTENTDIPTTTDFRMGIGRIQSEPGFVIGEKLAQYGNESHTISNADYYLFGLLNSTALSKLITTLARQTDDGKYELQAHHVESLPIPDADGLSRGRVGQIAQFCMEKAQDRRDCILHFQGMTAFNLSPEKLGAKLSDRLLNWFELDFDTFRREIISSFGVDIPANDLPTWVAYFEQEKTNIDDFNFVLDRYTGEMDQFIYDAFGLDEDDIALIEQR</sequence>
<evidence type="ECO:0000313" key="5">
    <source>
        <dbReference type="EMBL" id="WAW08987.1"/>
    </source>
</evidence>
<dbReference type="PANTHER" id="PTHR33841">
    <property type="entry name" value="DNA METHYLTRANSFERASE YEEA-RELATED"/>
    <property type="match status" value="1"/>
</dbReference>
<keyword evidence="5" id="KW-0255">Endonuclease</keyword>
<evidence type="ECO:0000256" key="4">
    <source>
        <dbReference type="ARBA" id="ARBA00047942"/>
    </source>
</evidence>
<evidence type="ECO:0000313" key="6">
    <source>
        <dbReference type="Proteomes" id="UP001156215"/>
    </source>
</evidence>
<dbReference type="Proteomes" id="UP001156215">
    <property type="component" value="Chromosome"/>
</dbReference>
<dbReference type="GO" id="GO:0032259">
    <property type="term" value="P:methylation"/>
    <property type="evidence" value="ECO:0007669"/>
    <property type="project" value="UniProtKB-KW"/>
</dbReference>
<dbReference type="GO" id="GO:0004519">
    <property type="term" value="F:endonuclease activity"/>
    <property type="evidence" value="ECO:0007669"/>
    <property type="project" value="UniProtKB-KW"/>
</dbReference>
<accession>A0A9E9LUJ2</accession>
<dbReference type="RefSeq" id="WP_269307979.1">
    <property type="nucleotide sequence ID" value="NZ_CP098242.1"/>
</dbReference>
<evidence type="ECO:0000256" key="3">
    <source>
        <dbReference type="ARBA" id="ARBA00022679"/>
    </source>
</evidence>
<dbReference type="PANTHER" id="PTHR33841:SF1">
    <property type="entry name" value="DNA METHYLTRANSFERASE A"/>
    <property type="match status" value="1"/>
</dbReference>
<comment type="catalytic activity">
    <reaction evidence="4">
        <text>a 2'-deoxyadenosine in DNA + S-adenosyl-L-methionine = an N(6)-methyl-2'-deoxyadenosine in DNA + S-adenosyl-L-homocysteine + H(+)</text>
        <dbReference type="Rhea" id="RHEA:15197"/>
        <dbReference type="Rhea" id="RHEA-COMP:12418"/>
        <dbReference type="Rhea" id="RHEA-COMP:12419"/>
        <dbReference type="ChEBI" id="CHEBI:15378"/>
        <dbReference type="ChEBI" id="CHEBI:57856"/>
        <dbReference type="ChEBI" id="CHEBI:59789"/>
        <dbReference type="ChEBI" id="CHEBI:90615"/>
        <dbReference type="ChEBI" id="CHEBI:90616"/>
        <dbReference type="EC" id="2.1.1.72"/>
    </reaction>
</comment>
<dbReference type="InterPro" id="IPR050953">
    <property type="entry name" value="N4_N6_ade-DNA_methylase"/>
</dbReference>
<dbReference type="EMBL" id="CP098242">
    <property type="protein sequence ID" value="WAW08987.1"/>
    <property type="molecule type" value="Genomic_DNA"/>
</dbReference>
<dbReference type="KEGG" id="ovb:NB640_06725"/>
<keyword evidence="2" id="KW-0489">Methyltransferase</keyword>
<keyword evidence="5" id="KW-0378">Hydrolase</keyword>
<evidence type="ECO:0000256" key="1">
    <source>
        <dbReference type="ARBA" id="ARBA00011900"/>
    </source>
</evidence>
<reference evidence="5" key="1">
    <citation type="journal article" date="2022" name="Front. Microbiol.">
        <title>New perspectives on an old grouping: The genomic and phenotypic variability of Oxalobacter formigenes and the implications for calcium oxalate stone prevention.</title>
        <authorList>
            <person name="Chmiel J.A."/>
            <person name="Carr C."/>
            <person name="Stuivenberg G.A."/>
            <person name="Venema R."/>
            <person name="Chanyi R.M."/>
            <person name="Al K.F."/>
            <person name="Giguere D."/>
            <person name="Say H."/>
            <person name="Akouris P.P."/>
            <person name="Dominguez Romero S.A."/>
            <person name="Kwong A."/>
            <person name="Tai V."/>
            <person name="Koval S.F."/>
            <person name="Razvi H."/>
            <person name="Bjazevic J."/>
            <person name="Burton J.P."/>
        </authorList>
    </citation>
    <scope>NUCLEOTIDE SEQUENCE</scope>
    <source>
        <strain evidence="5">WoOx3</strain>
    </source>
</reference>
<organism evidence="5 6">
    <name type="scientific">Oxalobacter vibrioformis</name>
    <dbReference type="NCBI Taxonomy" id="933080"/>
    <lineage>
        <taxon>Bacteria</taxon>
        <taxon>Pseudomonadati</taxon>
        <taxon>Pseudomonadota</taxon>
        <taxon>Betaproteobacteria</taxon>
        <taxon>Burkholderiales</taxon>
        <taxon>Oxalobacteraceae</taxon>
        <taxon>Oxalobacter</taxon>
    </lineage>
</organism>
<dbReference type="GO" id="GO:0009007">
    <property type="term" value="F:site-specific DNA-methyltransferase (adenine-specific) activity"/>
    <property type="evidence" value="ECO:0007669"/>
    <property type="project" value="UniProtKB-EC"/>
</dbReference>
<evidence type="ECO:0000256" key="2">
    <source>
        <dbReference type="ARBA" id="ARBA00022603"/>
    </source>
</evidence>
<keyword evidence="6" id="KW-1185">Reference proteome</keyword>
<keyword evidence="3" id="KW-0808">Transferase</keyword>